<organism evidence="5 7">
    <name type="scientific">Rotaria socialis</name>
    <dbReference type="NCBI Taxonomy" id="392032"/>
    <lineage>
        <taxon>Eukaryota</taxon>
        <taxon>Metazoa</taxon>
        <taxon>Spiralia</taxon>
        <taxon>Gnathifera</taxon>
        <taxon>Rotifera</taxon>
        <taxon>Eurotatoria</taxon>
        <taxon>Bdelloidea</taxon>
        <taxon>Philodinida</taxon>
        <taxon>Philodinidae</taxon>
        <taxon>Rotaria</taxon>
    </lineage>
</organism>
<evidence type="ECO:0000313" key="5">
    <source>
        <dbReference type="EMBL" id="CAF3741616.1"/>
    </source>
</evidence>
<dbReference type="Proteomes" id="UP000663872">
    <property type="component" value="Unassembled WGS sequence"/>
</dbReference>
<dbReference type="EMBL" id="CAJNYU010004302">
    <property type="protein sequence ID" value="CAF3741616.1"/>
    <property type="molecule type" value="Genomic_DNA"/>
</dbReference>
<feature type="transmembrane region" description="Helical" evidence="1">
    <location>
        <begin position="190"/>
        <end position="216"/>
    </location>
</feature>
<reference evidence="5" key="1">
    <citation type="submission" date="2021-02" db="EMBL/GenBank/DDBJ databases">
        <authorList>
            <person name="Nowell W R."/>
        </authorList>
    </citation>
    <scope>NUCLEOTIDE SEQUENCE</scope>
</reference>
<dbReference type="AlphaFoldDB" id="A0A818XSS7"/>
<evidence type="ECO:0000313" key="6">
    <source>
        <dbReference type="EMBL" id="CAF3787698.1"/>
    </source>
</evidence>
<dbReference type="Proteomes" id="UP000663825">
    <property type="component" value="Unassembled WGS sequence"/>
</dbReference>
<protein>
    <submittedName>
        <fullName evidence="5">Uncharacterized protein</fullName>
    </submittedName>
</protein>
<gene>
    <name evidence="5" type="ORF">FME351_LOCUS30303</name>
    <name evidence="6" type="ORF">GRG538_LOCUS33366</name>
    <name evidence="4" type="ORF">KIK155_LOCUS10825</name>
    <name evidence="3" type="ORF">TIS948_LOCUS12246</name>
</gene>
<keyword evidence="1" id="KW-1133">Transmembrane helix</keyword>
<evidence type="ECO:0000313" key="3">
    <source>
        <dbReference type="EMBL" id="CAF3195485.1"/>
    </source>
</evidence>
<sequence length="245" mass="27666">MHLSWVMCLCMLTWLSRFSLVKADDYDVHEMGYDDETTTIRMSSRPKLKTTTQHAKTTVYIHVEHDEDYADVSHEEKEEEEDHIHHTTSAITKLSSTSTITVTTQVITEPPTTTTASSSSSTTRPTTHAITKLSSSTLGVTTQTITKIPVTYSTWHFTRIYNIDPDEFETSTLSPEQIAAYRAKIRRDRLLLKIFAIGVVVFMLSLSVAFIAIHLVRRKNRYNGYRTPANIPSSGHSTTFTNTSS</sequence>
<keyword evidence="1" id="KW-0812">Transmembrane</keyword>
<evidence type="ECO:0000313" key="4">
    <source>
        <dbReference type="EMBL" id="CAF3431072.1"/>
    </source>
</evidence>
<comment type="caution">
    <text evidence="5">The sequence shown here is derived from an EMBL/GenBank/DDBJ whole genome shotgun (WGS) entry which is preliminary data.</text>
</comment>
<keyword evidence="2" id="KW-0732">Signal</keyword>
<name>A0A818XSS7_9BILA</name>
<dbReference type="Proteomes" id="UP000663869">
    <property type="component" value="Unassembled WGS sequence"/>
</dbReference>
<dbReference type="Proteomes" id="UP000663865">
    <property type="component" value="Unassembled WGS sequence"/>
</dbReference>
<keyword evidence="1" id="KW-0472">Membrane</keyword>
<evidence type="ECO:0000256" key="1">
    <source>
        <dbReference type="SAM" id="Phobius"/>
    </source>
</evidence>
<accession>A0A818XSS7</accession>
<evidence type="ECO:0000313" key="7">
    <source>
        <dbReference type="Proteomes" id="UP000663869"/>
    </source>
</evidence>
<dbReference type="EMBL" id="CAJNYV010001647">
    <property type="protein sequence ID" value="CAF3431072.1"/>
    <property type="molecule type" value="Genomic_DNA"/>
</dbReference>
<dbReference type="EMBL" id="CAJNXB010001814">
    <property type="protein sequence ID" value="CAF3195485.1"/>
    <property type="molecule type" value="Genomic_DNA"/>
</dbReference>
<feature type="signal peptide" evidence="2">
    <location>
        <begin position="1"/>
        <end position="23"/>
    </location>
</feature>
<evidence type="ECO:0000256" key="2">
    <source>
        <dbReference type="SAM" id="SignalP"/>
    </source>
</evidence>
<feature type="chain" id="PRO_5036234489" evidence="2">
    <location>
        <begin position="24"/>
        <end position="245"/>
    </location>
</feature>
<dbReference type="OrthoDB" id="10070815at2759"/>
<proteinExistence type="predicted"/>
<dbReference type="EMBL" id="CAJNYT010005949">
    <property type="protein sequence ID" value="CAF3787698.1"/>
    <property type="molecule type" value="Genomic_DNA"/>
</dbReference>